<proteinExistence type="predicted"/>
<dbReference type="InterPro" id="IPR018060">
    <property type="entry name" value="HTH_AraC"/>
</dbReference>
<dbReference type="GO" id="GO:0003700">
    <property type="term" value="F:DNA-binding transcription factor activity"/>
    <property type="evidence" value="ECO:0007669"/>
    <property type="project" value="InterPro"/>
</dbReference>
<dbReference type="InterPro" id="IPR009057">
    <property type="entry name" value="Homeodomain-like_sf"/>
</dbReference>
<protein>
    <submittedName>
        <fullName evidence="5">Helix-turn-helix protein</fullName>
    </submittedName>
</protein>
<dbReference type="InterPro" id="IPR050204">
    <property type="entry name" value="AraC_XylS_family_regulators"/>
</dbReference>
<dbReference type="PROSITE" id="PS01124">
    <property type="entry name" value="HTH_ARAC_FAMILY_2"/>
    <property type="match status" value="1"/>
</dbReference>
<evidence type="ECO:0000313" key="6">
    <source>
        <dbReference type="Proteomes" id="UP000295807"/>
    </source>
</evidence>
<keyword evidence="2" id="KW-0238">DNA-binding</keyword>
<dbReference type="PANTHER" id="PTHR46796:SF13">
    <property type="entry name" value="HTH-TYPE TRANSCRIPTIONAL ACTIVATOR RHAS"/>
    <property type="match status" value="1"/>
</dbReference>
<dbReference type="PANTHER" id="PTHR46796">
    <property type="entry name" value="HTH-TYPE TRANSCRIPTIONAL ACTIVATOR RHAS-RELATED"/>
    <property type="match status" value="1"/>
</dbReference>
<reference evidence="5 6" key="1">
    <citation type="submission" date="2019-03" db="EMBL/GenBank/DDBJ databases">
        <title>Genomic Encyclopedia of Type Strains, Phase IV (KMG-IV): sequencing the most valuable type-strain genomes for metagenomic binning, comparative biology and taxonomic classification.</title>
        <authorList>
            <person name="Goeker M."/>
        </authorList>
    </citation>
    <scope>NUCLEOTIDE SEQUENCE [LARGE SCALE GENOMIC DNA]</scope>
    <source>
        <strain evidence="5 6">DSM 21100</strain>
    </source>
</reference>
<dbReference type="SUPFAM" id="SSF46689">
    <property type="entry name" value="Homeodomain-like"/>
    <property type="match status" value="1"/>
</dbReference>
<evidence type="ECO:0000259" key="4">
    <source>
        <dbReference type="PROSITE" id="PS01124"/>
    </source>
</evidence>
<dbReference type="AlphaFoldDB" id="A0A4R3KPI5"/>
<keyword evidence="3" id="KW-0804">Transcription</keyword>
<evidence type="ECO:0000256" key="3">
    <source>
        <dbReference type="ARBA" id="ARBA00023163"/>
    </source>
</evidence>
<evidence type="ECO:0000256" key="2">
    <source>
        <dbReference type="ARBA" id="ARBA00023125"/>
    </source>
</evidence>
<dbReference type="Pfam" id="PF20240">
    <property type="entry name" value="DUF6597"/>
    <property type="match status" value="1"/>
</dbReference>
<dbReference type="Pfam" id="PF12833">
    <property type="entry name" value="HTH_18"/>
    <property type="match status" value="1"/>
</dbReference>
<gene>
    <name evidence="5" type="ORF">EDD80_107135</name>
</gene>
<comment type="caution">
    <text evidence="5">The sequence shown here is derived from an EMBL/GenBank/DDBJ whole genome shotgun (WGS) entry which is preliminary data.</text>
</comment>
<dbReference type="Proteomes" id="UP000295807">
    <property type="component" value="Unassembled WGS sequence"/>
</dbReference>
<sequence length="244" mass="27410">MKYHEVKPCTALESHIHAFWELNGDESACKWERIFPDGCPGMVINLGAPCKTDNGSAVMEHGKTYVVGTMTSFKDSLIDSDTHLLGVCLKPAVFSSFYTYAPQNELTNNTVEFDLGLSFDFGKIMSDPVPYLNSFFSTRKRDKHAPLQSVLTDIHQSKGRYSISVLAKRNHTTVRQLERDFKTHIGVTPKEYSAIIRFQAALSLLNTANHKRNLAAVAFECGFYDHAHLSNEMKRRTGLAPSQF</sequence>
<dbReference type="Gene3D" id="1.10.10.60">
    <property type="entry name" value="Homeodomain-like"/>
    <property type="match status" value="1"/>
</dbReference>
<feature type="domain" description="HTH araC/xylS-type" evidence="4">
    <location>
        <begin position="144"/>
        <end position="244"/>
    </location>
</feature>
<keyword evidence="6" id="KW-1185">Reference proteome</keyword>
<accession>A0A4R3KPI5</accession>
<organism evidence="5 6">
    <name type="scientific">Anseongella ginsenosidimutans</name>
    <dbReference type="NCBI Taxonomy" id="496056"/>
    <lineage>
        <taxon>Bacteria</taxon>
        <taxon>Pseudomonadati</taxon>
        <taxon>Bacteroidota</taxon>
        <taxon>Sphingobacteriia</taxon>
        <taxon>Sphingobacteriales</taxon>
        <taxon>Sphingobacteriaceae</taxon>
        <taxon>Anseongella</taxon>
    </lineage>
</organism>
<dbReference type="GO" id="GO:0043565">
    <property type="term" value="F:sequence-specific DNA binding"/>
    <property type="evidence" value="ECO:0007669"/>
    <property type="project" value="InterPro"/>
</dbReference>
<evidence type="ECO:0000313" key="5">
    <source>
        <dbReference type="EMBL" id="TCS86602.1"/>
    </source>
</evidence>
<dbReference type="SMART" id="SM00342">
    <property type="entry name" value="HTH_ARAC"/>
    <property type="match status" value="1"/>
</dbReference>
<name>A0A4R3KPI5_9SPHI</name>
<evidence type="ECO:0000256" key="1">
    <source>
        <dbReference type="ARBA" id="ARBA00023015"/>
    </source>
</evidence>
<dbReference type="InterPro" id="IPR046532">
    <property type="entry name" value="DUF6597"/>
</dbReference>
<dbReference type="RefSeq" id="WP_132129608.1">
    <property type="nucleotide sequence ID" value="NZ_CP042432.1"/>
</dbReference>
<dbReference type="EMBL" id="SMAD01000007">
    <property type="protein sequence ID" value="TCS86602.1"/>
    <property type="molecule type" value="Genomic_DNA"/>
</dbReference>
<keyword evidence="1" id="KW-0805">Transcription regulation</keyword>
<dbReference type="OrthoDB" id="323290at2"/>